<reference evidence="2" key="2">
    <citation type="journal article" date="2021" name="PeerJ">
        <title>Extensive microbial diversity within the chicken gut microbiome revealed by metagenomics and culture.</title>
        <authorList>
            <person name="Gilroy R."/>
            <person name="Ravi A."/>
            <person name="Getino M."/>
            <person name="Pursley I."/>
            <person name="Horton D.L."/>
            <person name="Alikhan N.F."/>
            <person name="Baker D."/>
            <person name="Gharbi K."/>
            <person name="Hall N."/>
            <person name="Watson M."/>
            <person name="Adriaenssens E.M."/>
            <person name="Foster-Nyarko E."/>
            <person name="Jarju S."/>
            <person name="Secka A."/>
            <person name="Antonio M."/>
            <person name="Oren A."/>
            <person name="Chaudhuri R.R."/>
            <person name="La Ragione R."/>
            <person name="Hildebrand F."/>
            <person name="Pallen M.J."/>
        </authorList>
    </citation>
    <scope>NUCLEOTIDE SEQUENCE</scope>
    <source>
        <strain evidence="2">ChiW13-3771</strain>
    </source>
</reference>
<evidence type="ECO:0000313" key="2">
    <source>
        <dbReference type="EMBL" id="HIR90100.1"/>
    </source>
</evidence>
<evidence type="ECO:0000313" key="3">
    <source>
        <dbReference type="Proteomes" id="UP000824201"/>
    </source>
</evidence>
<dbReference type="AlphaFoldDB" id="A0A9D1EH63"/>
<reference evidence="2" key="1">
    <citation type="submission" date="2020-10" db="EMBL/GenBank/DDBJ databases">
        <authorList>
            <person name="Gilroy R."/>
        </authorList>
    </citation>
    <scope>NUCLEOTIDE SEQUENCE</scope>
    <source>
        <strain evidence="2">ChiW13-3771</strain>
    </source>
</reference>
<comment type="caution">
    <text evidence="2">The sequence shown here is derived from an EMBL/GenBank/DDBJ whole genome shotgun (WGS) entry which is preliminary data.</text>
</comment>
<dbReference type="Pfam" id="PF12724">
    <property type="entry name" value="Flavodoxin_5"/>
    <property type="match status" value="1"/>
</dbReference>
<evidence type="ECO:0000259" key="1">
    <source>
        <dbReference type="Pfam" id="PF12724"/>
    </source>
</evidence>
<sequence>MILIKSIILYGSHYGSSRRYAQKLSEQTNIPAVCYKDTPSLSDKNPIIYLGSMYAGGILELKKTLHGFSLRDRQKLILVTVNLSDPELQENQKNIRRSLQKQLPAELYNKAKIFHLQGPINYQKLSLLHQTMMLHRSLQNKPAEKWNKEDQAFIETYDKQGDFVEMHCNQL</sequence>
<proteinExistence type="predicted"/>
<dbReference type="EMBL" id="DVHN01000198">
    <property type="protein sequence ID" value="HIR90100.1"/>
    <property type="molecule type" value="Genomic_DNA"/>
</dbReference>
<feature type="domain" description="Flavodoxin" evidence="1">
    <location>
        <begin position="7"/>
        <end position="133"/>
    </location>
</feature>
<dbReference type="InterPro" id="IPR026816">
    <property type="entry name" value="Flavodoxin_dom"/>
</dbReference>
<accession>A0A9D1EH63</accession>
<gene>
    <name evidence="2" type="ORF">IAC96_14240</name>
</gene>
<protein>
    <recommendedName>
        <fullName evidence="1">Flavodoxin domain-containing protein</fullName>
    </recommendedName>
</protein>
<name>A0A9D1EH63_9FIRM</name>
<organism evidence="2 3">
    <name type="scientific">Candidatus Fimimorpha faecalis</name>
    <dbReference type="NCBI Taxonomy" id="2840824"/>
    <lineage>
        <taxon>Bacteria</taxon>
        <taxon>Bacillati</taxon>
        <taxon>Bacillota</taxon>
        <taxon>Clostridia</taxon>
        <taxon>Eubacteriales</taxon>
        <taxon>Candidatus Fimimorpha</taxon>
    </lineage>
</organism>
<dbReference type="Proteomes" id="UP000824201">
    <property type="component" value="Unassembled WGS sequence"/>
</dbReference>